<keyword evidence="8" id="KW-0675">Receptor</keyword>
<dbReference type="PROSITE" id="PS50885">
    <property type="entry name" value="HAMP"/>
    <property type="match status" value="1"/>
</dbReference>
<evidence type="ECO:0000259" key="7">
    <source>
        <dbReference type="PROSITE" id="PS50885"/>
    </source>
</evidence>
<dbReference type="Gene3D" id="1.10.287.950">
    <property type="entry name" value="Methyl-accepting chemotaxis protein"/>
    <property type="match status" value="1"/>
</dbReference>
<feature type="transmembrane region" description="Helical" evidence="5">
    <location>
        <begin position="7"/>
        <end position="27"/>
    </location>
</feature>
<dbReference type="GO" id="GO:0007165">
    <property type="term" value="P:signal transduction"/>
    <property type="evidence" value="ECO:0007669"/>
    <property type="project" value="UniProtKB-KW"/>
</dbReference>
<feature type="coiled-coil region" evidence="4">
    <location>
        <begin position="69"/>
        <end position="96"/>
    </location>
</feature>
<dbReference type="GO" id="GO:0004888">
    <property type="term" value="F:transmembrane signaling receptor activity"/>
    <property type="evidence" value="ECO:0007669"/>
    <property type="project" value="InterPro"/>
</dbReference>
<evidence type="ECO:0000259" key="6">
    <source>
        <dbReference type="PROSITE" id="PS50111"/>
    </source>
</evidence>
<proteinExistence type="inferred from homology"/>
<accession>A0A0P1GQZ8</accession>
<evidence type="ECO:0000313" key="8">
    <source>
        <dbReference type="EMBL" id="CUH84933.1"/>
    </source>
</evidence>
<dbReference type="InterPro" id="IPR003660">
    <property type="entry name" value="HAMP_dom"/>
</dbReference>
<keyword evidence="5" id="KW-1133">Transmembrane helix</keyword>
<keyword evidence="1" id="KW-0145">Chemotaxis</keyword>
<keyword evidence="9" id="KW-1185">Reference proteome</keyword>
<dbReference type="Proteomes" id="UP000051681">
    <property type="component" value="Unassembled WGS sequence"/>
</dbReference>
<dbReference type="Pfam" id="PF00015">
    <property type="entry name" value="MCPsignal"/>
    <property type="match status" value="1"/>
</dbReference>
<dbReference type="InterPro" id="IPR004090">
    <property type="entry name" value="Chemotax_Me-accpt_rcpt"/>
</dbReference>
<dbReference type="SUPFAM" id="SSF58104">
    <property type="entry name" value="Methyl-accepting chemotaxis protein (MCP) signaling domain"/>
    <property type="match status" value="1"/>
</dbReference>
<keyword evidence="5" id="KW-0812">Transmembrane</keyword>
<keyword evidence="5" id="KW-0472">Membrane</keyword>
<evidence type="ECO:0000313" key="9">
    <source>
        <dbReference type="Proteomes" id="UP000051681"/>
    </source>
</evidence>
<dbReference type="STRING" id="340021.TM5383_02153"/>
<dbReference type="GO" id="GO:0005886">
    <property type="term" value="C:plasma membrane"/>
    <property type="evidence" value="ECO:0007669"/>
    <property type="project" value="TreeGrafter"/>
</dbReference>
<evidence type="ECO:0000256" key="1">
    <source>
        <dbReference type="ARBA" id="ARBA00022500"/>
    </source>
</evidence>
<feature type="transmembrane region" description="Helical" evidence="5">
    <location>
        <begin position="219"/>
        <end position="242"/>
    </location>
</feature>
<evidence type="ECO:0000256" key="3">
    <source>
        <dbReference type="PROSITE-ProRule" id="PRU00284"/>
    </source>
</evidence>
<dbReference type="PRINTS" id="PR00260">
    <property type="entry name" value="CHEMTRNSDUCR"/>
</dbReference>
<organism evidence="8 9">
    <name type="scientific">Thalassovita mediterranea</name>
    <dbReference type="NCBI Taxonomy" id="340021"/>
    <lineage>
        <taxon>Bacteria</taxon>
        <taxon>Pseudomonadati</taxon>
        <taxon>Pseudomonadota</taxon>
        <taxon>Alphaproteobacteria</taxon>
        <taxon>Rhodobacterales</taxon>
        <taxon>Roseobacteraceae</taxon>
        <taxon>Thalassovita</taxon>
    </lineage>
</organism>
<evidence type="ECO:0000256" key="5">
    <source>
        <dbReference type="SAM" id="Phobius"/>
    </source>
</evidence>
<keyword evidence="4" id="KW-0175">Coiled coil</keyword>
<feature type="coiled-coil region" evidence="4">
    <location>
        <begin position="493"/>
        <end position="524"/>
    </location>
</feature>
<dbReference type="SMART" id="SM00283">
    <property type="entry name" value="MA"/>
    <property type="match status" value="1"/>
</dbReference>
<protein>
    <submittedName>
        <fullName evidence="8">Aspartate chemoreceptor protein</fullName>
    </submittedName>
</protein>
<name>A0A0P1GQZ8_9RHOB</name>
<dbReference type="InterPro" id="IPR004089">
    <property type="entry name" value="MCPsignal_dom"/>
</dbReference>
<feature type="domain" description="HAMP" evidence="7">
    <location>
        <begin position="243"/>
        <end position="295"/>
    </location>
</feature>
<feature type="domain" description="Methyl-accepting transducer" evidence="6">
    <location>
        <begin position="300"/>
        <end position="515"/>
    </location>
</feature>
<dbReference type="PANTHER" id="PTHR43531:SF11">
    <property type="entry name" value="METHYL-ACCEPTING CHEMOTAXIS PROTEIN 3"/>
    <property type="match status" value="1"/>
</dbReference>
<dbReference type="PANTHER" id="PTHR43531">
    <property type="entry name" value="PROTEIN ICFG"/>
    <property type="match status" value="1"/>
</dbReference>
<comment type="similarity">
    <text evidence="2">Belongs to the methyl-accepting chemotaxis (MCP) protein family.</text>
</comment>
<evidence type="ECO:0000256" key="4">
    <source>
        <dbReference type="SAM" id="Coils"/>
    </source>
</evidence>
<evidence type="ECO:0000256" key="2">
    <source>
        <dbReference type="ARBA" id="ARBA00029447"/>
    </source>
</evidence>
<keyword evidence="3" id="KW-0807">Transducer</keyword>
<dbReference type="EMBL" id="CYSF01000009">
    <property type="protein sequence ID" value="CUH84933.1"/>
    <property type="molecule type" value="Genomic_DNA"/>
</dbReference>
<dbReference type="Pfam" id="PF12729">
    <property type="entry name" value="4HB_MCP_1"/>
    <property type="match status" value="1"/>
</dbReference>
<gene>
    <name evidence="8" type="primary">tar</name>
    <name evidence="8" type="ORF">TM5383_02153</name>
</gene>
<dbReference type="InterPro" id="IPR024478">
    <property type="entry name" value="HlyB_4HB_MCP"/>
</dbReference>
<dbReference type="AlphaFoldDB" id="A0A0P1GQZ8"/>
<dbReference type="PROSITE" id="PS50111">
    <property type="entry name" value="CHEMOTAXIS_TRANSDUC_2"/>
    <property type="match status" value="1"/>
</dbReference>
<dbReference type="RefSeq" id="WP_058319017.1">
    <property type="nucleotide sequence ID" value="NZ_CYSF01000009.1"/>
</dbReference>
<reference evidence="8 9" key="1">
    <citation type="submission" date="2015-09" db="EMBL/GenBank/DDBJ databases">
        <authorList>
            <consortium name="Swine Surveillance"/>
        </authorList>
    </citation>
    <scope>NUCLEOTIDE SEQUENCE [LARGE SCALE GENOMIC DNA]</scope>
    <source>
        <strain evidence="8 9">CECT 8383</strain>
    </source>
</reference>
<dbReference type="GO" id="GO:0006935">
    <property type="term" value="P:chemotaxis"/>
    <property type="evidence" value="ECO:0007669"/>
    <property type="project" value="UniProtKB-KW"/>
</dbReference>
<dbReference type="InterPro" id="IPR051310">
    <property type="entry name" value="MCP_chemotaxis"/>
</dbReference>
<sequence length="597" mass="62748">MTIKTRLSLTFVLMSALFIGIGALSLYELRQVQQRGEHIVANDVVALQKIDDLAAVQAKIETSIRNYMLIEDRDLRKGLKANLAELKEKQEVLLAEAELLAYGPADAAAEAAAVDAAENAAAAEFAAAEAATSKRVPVDPVMAEFLTRYSELKTQTERINKKVQNVLVFGSKDMAGTILVQEATKTDAAMEQLLTEVFAQKNAAMQASVAESQGIYDAAFMQVVTLVAIAVLTGLISAVTIVRSMSRGFALAIGLSKDVAQGVLSRTVEHKEKGELADLLNNLNDMVTNLRDVVTNVSEGARYVATGANQMAEASVGIADGGSKQAGATEDVSASVEEMTANISQTAENAQETEQMALASAAEARDSGAAVKEAVDSLNTIIDRINVVQEIARQTDLLALNAAVEAARAGEHGRGFAVVAAEVRKLAERSQEAAGEISALSSGTQGAAEKAMKMLDGLVPNIERTAELVSNISNANGEISQGMTQINHAITSLDDVTQENNAASEEMSATAEELAAQAQTLRDTVGAFRLDCDGGDIECQEAARNLAGDAETAPAPQQAAATTVAATAEADPVIDLSMDDFDDGEEIDFTPAKTKAA</sequence>